<dbReference type="InterPro" id="IPR038664">
    <property type="entry name" value="Gar1/Naf1_Cbf5-bd_sf"/>
</dbReference>
<comment type="caution">
    <text evidence="10">The sequence shown here is derived from an EMBL/GenBank/DDBJ whole genome shotgun (WGS) entry which is preliminary data.</text>
</comment>
<evidence type="ECO:0000313" key="10">
    <source>
        <dbReference type="EMBL" id="KAK5280701.1"/>
    </source>
</evidence>
<comment type="similarity">
    <text evidence="7 8">Belongs to the GAR1 family.</text>
</comment>
<proteinExistence type="inferred from homology"/>
<dbReference type="Gene3D" id="2.40.10.230">
    <property type="entry name" value="Probable tRNA pseudouridine synthase domain"/>
    <property type="match status" value="1"/>
</dbReference>
<evidence type="ECO:0000256" key="3">
    <source>
        <dbReference type="ARBA" id="ARBA00022552"/>
    </source>
</evidence>
<keyword evidence="11" id="KW-1185">Reference proteome</keyword>
<feature type="compositionally biased region" description="Basic and acidic residues" evidence="9">
    <location>
        <begin position="82"/>
        <end position="110"/>
    </location>
</feature>
<feature type="non-terminal residue" evidence="10">
    <location>
        <position position="170"/>
    </location>
</feature>
<keyword evidence="6 8" id="KW-0687">Ribonucleoprotein</keyword>
<evidence type="ECO:0000313" key="11">
    <source>
        <dbReference type="Proteomes" id="UP001357485"/>
    </source>
</evidence>
<sequence length="170" mass="18453">MIGKVDEILGPINQVYFTIKGQEGIVATSFKPGDKFYIGPDKLLPLEKWVLRTSTLWWCTLTTVYPDSCQNPSHRQVQSSRNEQEEHHEADRCAEVEEAEAHPEALHADVEDSATAVAVADREASVDEAEGSVLAEAQTQEASAEGGGSAEDGVLELEISGEWRSQGGKG</sequence>
<dbReference type="Proteomes" id="UP001357485">
    <property type="component" value="Unassembled WGS sequence"/>
</dbReference>
<evidence type="ECO:0000256" key="6">
    <source>
        <dbReference type="ARBA" id="ARBA00023274"/>
    </source>
</evidence>
<comment type="subcellular location">
    <subcellularLocation>
        <location evidence="1 8">Nucleus</location>
        <location evidence="1 8">Nucleolus</location>
    </subcellularLocation>
</comment>
<keyword evidence="3 8" id="KW-0698">rRNA processing</keyword>
<evidence type="ECO:0000256" key="5">
    <source>
        <dbReference type="ARBA" id="ARBA00023242"/>
    </source>
</evidence>
<keyword evidence="5 8" id="KW-0539">Nucleus</keyword>
<evidence type="ECO:0000256" key="2">
    <source>
        <dbReference type="ARBA" id="ARBA00022517"/>
    </source>
</evidence>
<gene>
    <name evidence="10" type="primary">GAR1_1</name>
    <name evidence="10" type="ORF">LTR16_006740</name>
</gene>
<dbReference type="PANTHER" id="PTHR23237">
    <property type="entry name" value="NUCLEOLAR PROTEIN FAMILY A MEMBER 1 SNORNP PROTEIN GAR1"/>
    <property type="match status" value="1"/>
</dbReference>
<name>A0ABR0M4F7_9PEZI</name>
<dbReference type="InterPro" id="IPR007504">
    <property type="entry name" value="H/ACA_rnp_Gar1/Naf1"/>
</dbReference>
<evidence type="ECO:0000256" key="8">
    <source>
        <dbReference type="RuleBase" id="RU364004"/>
    </source>
</evidence>
<comment type="function">
    <text evidence="8">Required for ribosome biogenesis. Part of a complex which catalyzes pseudouridylation of rRNA. This involves the isomerization of uridine such that the ribose is subsequently attached to C5, instead of the normal N1. Pseudouridine ("psi") residues may serve to stabilize the conformation of rRNAs.</text>
</comment>
<feature type="region of interest" description="Disordered" evidence="9">
    <location>
        <begin position="69"/>
        <end position="170"/>
    </location>
</feature>
<comment type="subunit">
    <text evidence="8">Component of the small nucleolar ribonucleoprotein particles containing H/ACA-type snoRNAs (H/ACA snoRNPs).</text>
</comment>
<dbReference type="EMBL" id="JAVRRA010001317">
    <property type="protein sequence ID" value="KAK5280701.1"/>
    <property type="molecule type" value="Genomic_DNA"/>
</dbReference>
<dbReference type="PANTHER" id="PTHR23237:SF6">
    <property type="entry name" value="H_ACA RIBONUCLEOPROTEIN COMPLEX SUBUNIT 1"/>
    <property type="match status" value="1"/>
</dbReference>
<dbReference type="InterPro" id="IPR009000">
    <property type="entry name" value="Transl_B-barrel_sf"/>
</dbReference>
<accession>A0ABR0M4F7</accession>
<protein>
    <recommendedName>
        <fullName evidence="8">H/ACA ribonucleoprotein complex subunit</fullName>
    </recommendedName>
</protein>
<keyword evidence="2 8" id="KW-0690">Ribosome biogenesis</keyword>
<feature type="compositionally biased region" description="Polar residues" evidence="9">
    <location>
        <begin position="69"/>
        <end position="81"/>
    </location>
</feature>
<organism evidence="10 11">
    <name type="scientific">Cryomyces antarcticus</name>
    <dbReference type="NCBI Taxonomy" id="329879"/>
    <lineage>
        <taxon>Eukaryota</taxon>
        <taxon>Fungi</taxon>
        <taxon>Dikarya</taxon>
        <taxon>Ascomycota</taxon>
        <taxon>Pezizomycotina</taxon>
        <taxon>Dothideomycetes</taxon>
        <taxon>Dothideomycetes incertae sedis</taxon>
        <taxon>Cryomyces</taxon>
    </lineage>
</organism>
<evidence type="ECO:0000256" key="1">
    <source>
        <dbReference type="ARBA" id="ARBA00004604"/>
    </source>
</evidence>
<dbReference type="Pfam" id="PF04410">
    <property type="entry name" value="Gar1"/>
    <property type="match status" value="1"/>
</dbReference>
<dbReference type="SUPFAM" id="SSF50447">
    <property type="entry name" value="Translation proteins"/>
    <property type="match status" value="1"/>
</dbReference>
<evidence type="ECO:0000256" key="7">
    <source>
        <dbReference type="ARBA" id="ARBA00038293"/>
    </source>
</evidence>
<evidence type="ECO:0000256" key="9">
    <source>
        <dbReference type="SAM" id="MobiDB-lite"/>
    </source>
</evidence>
<keyword evidence="4 8" id="KW-0694">RNA-binding</keyword>
<reference evidence="10 11" key="1">
    <citation type="submission" date="2023-08" db="EMBL/GenBank/DDBJ databases">
        <title>Black Yeasts Isolated from many extreme environments.</title>
        <authorList>
            <person name="Coleine C."/>
            <person name="Stajich J.E."/>
            <person name="Selbmann L."/>
        </authorList>
    </citation>
    <scope>NUCLEOTIDE SEQUENCE [LARGE SCALE GENOMIC DNA]</scope>
    <source>
        <strain evidence="10 11">CCFEE 536</strain>
    </source>
</reference>
<evidence type="ECO:0000256" key="4">
    <source>
        <dbReference type="ARBA" id="ARBA00022884"/>
    </source>
</evidence>